<organism evidence="1 2">
    <name type="scientific">Pseudomonas fluorescens</name>
    <dbReference type="NCBI Taxonomy" id="294"/>
    <lineage>
        <taxon>Bacteria</taxon>
        <taxon>Pseudomonadati</taxon>
        <taxon>Pseudomonadota</taxon>
        <taxon>Gammaproteobacteria</taxon>
        <taxon>Pseudomonadales</taxon>
        <taxon>Pseudomonadaceae</taxon>
        <taxon>Pseudomonas</taxon>
    </lineage>
</organism>
<accession>A0AAP8Z2D6</accession>
<evidence type="ECO:0000313" key="1">
    <source>
        <dbReference type="EMBL" id="QBX41988.1"/>
    </source>
</evidence>
<gene>
    <name evidence="1" type="ORF">E4T63_15900</name>
</gene>
<dbReference type="SUPFAM" id="SSF50985">
    <property type="entry name" value="RCC1/BLIP-II"/>
    <property type="match status" value="2"/>
</dbReference>
<protein>
    <recommendedName>
        <fullName evidence="3">Alpha-tubulin suppressor-like RCC1 family protein</fullName>
    </recommendedName>
</protein>
<dbReference type="PANTHER" id="PTHR45982:SF1">
    <property type="entry name" value="REGULATOR OF CHROMOSOME CONDENSATION"/>
    <property type="match status" value="1"/>
</dbReference>
<evidence type="ECO:0000313" key="2">
    <source>
        <dbReference type="Proteomes" id="UP000295797"/>
    </source>
</evidence>
<name>A0AAP8Z2D6_PSEFL</name>
<dbReference type="Proteomes" id="UP000295797">
    <property type="component" value="Chromosome"/>
</dbReference>
<reference evidence="1 2" key="1">
    <citation type="submission" date="2019-03" db="EMBL/GenBank/DDBJ databases">
        <title>Complete genome sequence of the plant growth promoting strain Pseudomonas fluorescens LBUM677.</title>
        <authorList>
            <person name="Novinscak A."/>
            <person name="Joly D."/>
            <person name="Filion M."/>
        </authorList>
    </citation>
    <scope>NUCLEOTIDE SEQUENCE [LARGE SCALE GENOMIC DNA]</scope>
    <source>
        <strain evidence="1 2">LBUM677</strain>
    </source>
</reference>
<dbReference type="Gene3D" id="2.130.10.30">
    <property type="entry name" value="Regulator of chromosome condensation 1/beta-lactamase-inhibitor protein II"/>
    <property type="match status" value="3"/>
</dbReference>
<dbReference type="InterPro" id="IPR051553">
    <property type="entry name" value="Ran_GTPase-activating"/>
</dbReference>
<dbReference type="InterPro" id="IPR009091">
    <property type="entry name" value="RCC1/BLIP-II"/>
</dbReference>
<dbReference type="RefSeq" id="WP_135295978.1">
    <property type="nucleotide sequence ID" value="NZ_CP038438.1"/>
</dbReference>
<dbReference type="EMBL" id="CP038438">
    <property type="protein sequence ID" value="QBX41988.1"/>
    <property type="molecule type" value="Genomic_DNA"/>
</dbReference>
<evidence type="ECO:0008006" key="3">
    <source>
        <dbReference type="Google" id="ProtNLM"/>
    </source>
</evidence>
<proteinExistence type="predicted"/>
<sequence>MKTQSPSASTSSDPGVNALKPIRITKLKTPVQGYDGGLPVAAVEGGVDFLVPPWLVMEAGDLLEVFWGDLQAPVWSKDIEPEDENELIKGVIDEGHIRRGEAYPVFYRVTKPFQEPESTPLQRFFVKLDRPGGFDDDQSTPGNQNLSYHIPQSIIDNGVGPGEAAAGVPITILPYPFMRINDRVKVAWGSVEKNVLVEQKHIDDPDNYPLVVTIDQALIEEAGDSAGVIVMYQVIDECGNYPDPRSPWSAPARVLVDLKGNRLDAPIVQAADPETHEIDLDKLNDDDVKVLVNTPAGTFQEQDVVALTWRGINAEGAPIDHGPVEQPVTRVGVALTFTVPNDKVRAIAKGRASVSYILKRTGAADRPSKTVGISVTGETFRLPSPTVDEAPTGTLNPDERWATVRIPWFAGRAASDLLTLIWEATRPGGGIVYYEDPRPVGDVPDDEPVLRNVSNAEIQRFDGLKVSVFYTVANDDEATLNVRESLPFEMQVGEVQPLFVTPRVEEAVPGTSLIDPEAVPPLGCKLIVPYLQTLPEDLVNYRWRGTGGNGSTSGSLRLTTQTAGKEVPFTVPKQFVTNNLNRRIVIDYFIVRDGKTLGYSFPLTLRVGNALLDFDPPSIDDARGDQIDASAVPAVGATVRLAAAYGLRVGDSGEIRWIGVAGGGTAIVPFRVESGEAGRDKLISVPQSVVLANVGREISLDCTVVRQAGGRQYSRVAVYDVRATLGTGRLLVMGARSRGNYHMYGGGTAWLTALDATTRQPVKAWWRYNSEEGEVSGTTFRDTRPDRLLHVRISDDQVTINPQNLCGNGNFMSDVALHNAAFAARTERGALVAWGKPARGGDLGDSLPDLSDAISLSACGYAFAARQATGAVVAWGLSGYGGDVSEPISLLRNIVAVSGNGYAFVALRRDGSLVAWGRPSNGATLPQPIPALRDVVRVIGNLYAFAALRANGSVVAWGHQTYGGNLPAAIAALTDIVDLVATAYAFAALRANGAVVAWGSTGYGGVVPAGIGGLTDIVELSGTERAFAARRSDGSVVAWGSGVYGGNVPAPIAALTDIRTVTGHYASFVALLSSGRVVGWGSPAIPAPVAALTDIVQVVCGYVAFAALRANGTVVAWGTADRGGEIPNAIAARLVNVRAIYGNTHAFAALTSSGEVVTWGRGPAGGNSDAVADQLNGKIFYEATALSRGLGMRETRLLEAAESQQTS</sequence>
<dbReference type="AlphaFoldDB" id="A0AAP8Z2D6"/>
<dbReference type="PANTHER" id="PTHR45982">
    <property type="entry name" value="REGULATOR OF CHROMOSOME CONDENSATION"/>
    <property type="match status" value="1"/>
</dbReference>